<keyword evidence="6" id="KW-1185">Reference proteome</keyword>
<reference evidence="6" key="1">
    <citation type="journal article" date="2019" name="Int. J. Syst. Evol. Microbiol.">
        <title>The Global Catalogue of Microorganisms (GCM) 10K type strain sequencing project: providing services to taxonomists for standard genome sequencing and annotation.</title>
        <authorList>
            <consortium name="The Broad Institute Genomics Platform"/>
            <consortium name="The Broad Institute Genome Sequencing Center for Infectious Disease"/>
            <person name="Wu L."/>
            <person name="Ma J."/>
        </authorList>
    </citation>
    <scope>NUCLEOTIDE SEQUENCE [LARGE SCALE GENOMIC DNA]</scope>
    <source>
        <strain evidence="6">JCM 3369</strain>
    </source>
</reference>
<keyword evidence="2" id="KW-0547">Nucleotide-binding</keyword>
<proteinExistence type="predicted"/>
<dbReference type="Pfam" id="PF00005">
    <property type="entry name" value="ABC_tran"/>
    <property type="match status" value="1"/>
</dbReference>
<dbReference type="PROSITE" id="PS50893">
    <property type="entry name" value="ABC_TRANSPORTER_2"/>
    <property type="match status" value="1"/>
</dbReference>
<dbReference type="Pfam" id="PF12399">
    <property type="entry name" value="BCA_ABC_TP_C"/>
    <property type="match status" value="1"/>
</dbReference>
<dbReference type="SMART" id="SM00382">
    <property type="entry name" value="AAA"/>
    <property type="match status" value="1"/>
</dbReference>
<dbReference type="Gene3D" id="3.40.50.300">
    <property type="entry name" value="P-loop containing nucleotide triphosphate hydrolases"/>
    <property type="match status" value="1"/>
</dbReference>
<sequence length="257" mass="27379">MTDAPMLQVKGISKSFGGLKASNNVHMSVPKGKITSLIGPNGAGKTTLFALITGFHKPDSGTVSFLGETITGLAPQKIAQRGMIRTFQIVQPFRGQTVRENIAVGAHLKIRSRSQALAKAEAVATRVGLGDRLDQDAASLTVAGRKRLEVARALATDPTMILFDEVLAGLNPSEIRDIIPVIRSLKDDGITILLIEHVMQAVMSLSEYTWVLNQGTLIAEGIPADVVRDPEVIEAYLGKGMAERMAAQSAASETSHA</sequence>
<dbReference type="InterPro" id="IPR051120">
    <property type="entry name" value="ABC_AA/LPS_Transport"/>
</dbReference>
<feature type="domain" description="ABC transporter" evidence="4">
    <location>
        <begin position="7"/>
        <end position="239"/>
    </location>
</feature>
<dbReference type="PANTHER" id="PTHR45772">
    <property type="entry name" value="CONSERVED COMPONENT OF ABC TRANSPORTER FOR NATURAL AMINO ACIDS-RELATED"/>
    <property type="match status" value="1"/>
</dbReference>
<dbReference type="CDD" id="cd03219">
    <property type="entry name" value="ABC_Mj1267_LivG_branched"/>
    <property type="match status" value="1"/>
</dbReference>
<evidence type="ECO:0000259" key="4">
    <source>
        <dbReference type="PROSITE" id="PS50893"/>
    </source>
</evidence>
<evidence type="ECO:0000256" key="3">
    <source>
        <dbReference type="ARBA" id="ARBA00022840"/>
    </source>
</evidence>
<evidence type="ECO:0000256" key="1">
    <source>
        <dbReference type="ARBA" id="ARBA00022448"/>
    </source>
</evidence>
<dbReference type="InterPro" id="IPR003439">
    <property type="entry name" value="ABC_transporter-like_ATP-bd"/>
</dbReference>
<dbReference type="RefSeq" id="WP_149893827.1">
    <property type="nucleotide sequence ID" value="NZ_JBHUFA010000002.1"/>
</dbReference>
<evidence type="ECO:0000256" key="2">
    <source>
        <dbReference type="ARBA" id="ARBA00022741"/>
    </source>
</evidence>
<dbReference type="SUPFAM" id="SSF52540">
    <property type="entry name" value="P-loop containing nucleoside triphosphate hydrolases"/>
    <property type="match status" value="1"/>
</dbReference>
<dbReference type="InterPro" id="IPR032823">
    <property type="entry name" value="BCA_ABC_TP_C"/>
</dbReference>
<comment type="caution">
    <text evidence="5">The sequence shown here is derived from an EMBL/GenBank/DDBJ whole genome shotgun (WGS) entry which is preliminary data.</text>
</comment>
<name>A0ABW4JV96_9HYPH</name>
<keyword evidence="3 5" id="KW-0067">ATP-binding</keyword>
<dbReference type="GO" id="GO:0005524">
    <property type="term" value="F:ATP binding"/>
    <property type="evidence" value="ECO:0007669"/>
    <property type="project" value="UniProtKB-KW"/>
</dbReference>
<dbReference type="InterPro" id="IPR027417">
    <property type="entry name" value="P-loop_NTPase"/>
</dbReference>
<protein>
    <submittedName>
        <fullName evidence="5">ABC transporter ATP-binding protein</fullName>
    </submittedName>
</protein>
<organism evidence="5 6">
    <name type="scientific">Roseibium aestuarii</name>
    <dbReference type="NCBI Taxonomy" id="2600299"/>
    <lineage>
        <taxon>Bacteria</taxon>
        <taxon>Pseudomonadati</taxon>
        <taxon>Pseudomonadota</taxon>
        <taxon>Alphaproteobacteria</taxon>
        <taxon>Hyphomicrobiales</taxon>
        <taxon>Stappiaceae</taxon>
        <taxon>Roseibium</taxon>
    </lineage>
</organism>
<gene>
    <name evidence="5" type="ORF">ACFSC7_10070</name>
</gene>
<dbReference type="Proteomes" id="UP001597327">
    <property type="component" value="Unassembled WGS sequence"/>
</dbReference>
<evidence type="ECO:0000313" key="5">
    <source>
        <dbReference type="EMBL" id="MFD1695860.1"/>
    </source>
</evidence>
<dbReference type="InterPro" id="IPR003593">
    <property type="entry name" value="AAA+_ATPase"/>
</dbReference>
<dbReference type="EMBL" id="JBHUFA010000002">
    <property type="protein sequence ID" value="MFD1695860.1"/>
    <property type="molecule type" value="Genomic_DNA"/>
</dbReference>
<accession>A0ABW4JV96</accession>
<evidence type="ECO:0000313" key="6">
    <source>
        <dbReference type="Proteomes" id="UP001597327"/>
    </source>
</evidence>
<keyword evidence="1" id="KW-0813">Transport</keyword>